<protein>
    <recommendedName>
        <fullName evidence="3">histidine kinase</fullName>
        <ecNumber evidence="3">2.7.13.3</ecNumber>
    </recommendedName>
</protein>
<keyword evidence="9" id="KW-0902">Two-component regulatory system</keyword>
<dbReference type="InterPro" id="IPR005467">
    <property type="entry name" value="His_kinase_dom"/>
</dbReference>
<evidence type="ECO:0000256" key="10">
    <source>
        <dbReference type="ARBA" id="ARBA00023136"/>
    </source>
</evidence>
<evidence type="ECO:0000256" key="2">
    <source>
        <dbReference type="ARBA" id="ARBA00004141"/>
    </source>
</evidence>
<dbReference type="Proteomes" id="UP000238070">
    <property type="component" value="Chromosome"/>
</dbReference>
<keyword evidence="6 11" id="KW-0812">Transmembrane</keyword>
<dbReference type="InterPro" id="IPR003661">
    <property type="entry name" value="HisK_dim/P_dom"/>
</dbReference>
<organism evidence="14 15">
    <name type="scientific">Clostridium botulinum</name>
    <dbReference type="NCBI Taxonomy" id="1491"/>
    <lineage>
        <taxon>Bacteria</taxon>
        <taxon>Bacillati</taxon>
        <taxon>Bacillota</taxon>
        <taxon>Clostridia</taxon>
        <taxon>Eubacteriales</taxon>
        <taxon>Clostridiaceae</taxon>
        <taxon>Clostridium</taxon>
    </lineage>
</organism>
<dbReference type="Pfam" id="PF00672">
    <property type="entry name" value="HAMP"/>
    <property type="match status" value="1"/>
</dbReference>
<dbReference type="SUPFAM" id="SSF158472">
    <property type="entry name" value="HAMP domain-like"/>
    <property type="match status" value="1"/>
</dbReference>
<dbReference type="CDD" id="cd06225">
    <property type="entry name" value="HAMP"/>
    <property type="match status" value="1"/>
</dbReference>
<proteinExistence type="predicted"/>
<keyword evidence="10 11" id="KW-0472">Membrane</keyword>
<dbReference type="SMART" id="SM00304">
    <property type="entry name" value="HAMP"/>
    <property type="match status" value="1"/>
</dbReference>
<dbReference type="PROSITE" id="PS50109">
    <property type="entry name" value="HIS_KIN"/>
    <property type="match status" value="1"/>
</dbReference>
<dbReference type="InterPro" id="IPR036890">
    <property type="entry name" value="HATPase_C_sf"/>
</dbReference>
<dbReference type="PROSITE" id="PS50885">
    <property type="entry name" value="HAMP"/>
    <property type="match status" value="1"/>
</dbReference>
<evidence type="ECO:0000313" key="15">
    <source>
        <dbReference type="Proteomes" id="UP000238070"/>
    </source>
</evidence>
<keyword evidence="8 11" id="KW-1133">Transmembrane helix</keyword>
<dbReference type="InterPro" id="IPR003660">
    <property type="entry name" value="HAMP_dom"/>
</dbReference>
<evidence type="ECO:0000256" key="9">
    <source>
        <dbReference type="ARBA" id="ARBA00023012"/>
    </source>
</evidence>
<keyword evidence="7 14" id="KW-0418">Kinase</keyword>
<dbReference type="Pfam" id="PF02518">
    <property type="entry name" value="HATPase_c"/>
    <property type="match status" value="1"/>
</dbReference>
<dbReference type="SUPFAM" id="SSF55874">
    <property type="entry name" value="ATPase domain of HSP90 chaperone/DNA topoisomerase II/histidine kinase"/>
    <property type="match status" value="1"/>
</dbReference>
<accession>A0AAU8YYM9</accession>
<evidence type="ECO:0000313" key="14">
    <source>
        <dbReference type="EMBL" id="AVP65441.1"/>
    </source>
</evidence>
<reference evidence="14 15" key="1">
    <citation type="submission" date="2018-01" db="EMBL/GenBank/DDBJ databases">
        <title>Genetic Diversity of Clostridium botulinum in seafood.</title>
        <authorList>
            <person name="Athira V."/>
            <person name="Arun Jyothi P.V."/>
            <person name="Lalitha K.V."/>
            <person name="Joseph T.C."/>
        </authorList>
    </citation>
    <scope>NUCLEOTIDE SEQUENCE [LARGE SCALE GENOMIC DNA]</scope>
    <source>
        <strain evidence="14 15">Mfbjulcb5</strain>
    </source>
</reference>
<evidence type="ECO:0000256" key="11">
    <source>
        <dbReference type="SAM" id="Phobius"/>
    </source>
</evidence>
<dbReference type="AlphaFoldDB" id="A0AAU8YYM9"/>
<dbReference type="EC" id="2.7.13.3" evidence="3"/>
<sequence length="473" mass="54585">MKIRYKFIAGLIFILIVSMVVMNVAITNVLNSNMENGINNFLKQVMNSTHEYVKYTLVTNSTKDKKEALVEEGNYIIKHISLNYECKCDIRDINYKLIEGNVPEEFRSITKKSKEIVMDGKAVVDLKYKNNGVDAMLTYPIYIDNKYMGIVSIVKNYDTEYRNYKNTINIINIIELGTFIVIFIFLFLRTNKITEPITELTDAIKKLGYGDYDIYIAEHGKDEVAILAREFINMRDKIKEQIETIESEKNKVYKLEKGRKEFFNSVTHELKTPLTAISGYAELLLTGMVQDEEFDKRAIERIYSESDRLHKLVLELIDVSKGMCVIEEELKYIDIKELIIQSCNDMNIKANKYSLKIVQNISEGTVKAQQDKIRQVLINIIDNAIKYSYGGNEIYVNSYILDNKYVIEVINNSNPIPDEIFNNIFEPFIKSSNDNKDSRGLGLYLCNEIIKEHNGEITIENGSLIKVKITLII</sequence>
<feature type="domain" description="Histidine kinase" evidence="12">
    <location>
        <begin position="265"/>
        <end position="473"/>
    </location>
</feature>
<dbReference type="SMART" id="SM00387">
    <property type="entry name" value="HATPase_c"/>
    <property type="match status" value="1"/>
</dbReference>
<dbReference type="CDD" id="cd00082">
    <property type="entry name" value="HisKA"/>
    <property type="match status" value="1"/>
</dbReference>
<dbReference type="SUPFAM" id="SSF47384">
    <property type="entry name" value="Homodimeric domain of signal transducing histidine kinase"/>
    <property type="match status" value="1"/>
</dbReference>
<dbReference type="PANTHER" id="PTHR45528:SF10">
    <property type="entry name" value="METHYL-ACCEPTING CHEMOTAXIS PROTEIN"/>
    <property type="match status" value="1"/>
</dbReference>
<evidence type="ECO:0000256" key="6">
    <source>
        <dbReference type="ARBA" id="ARBA00022692"/>
    </source>
</evidence>
<dbReference type="EMBL" id="CP027776">
    <property type="protein sequence ID" value="AVP65441.1"/>
    <property type="molecule type" value="Genomic_DNA"/>
</dbReference>
<dbReference type="FunFam" id="1.10.287.130:FF:000001">
    <property type="entry name" value="Two-component sensor histidine kinase"/>
    <property type="match status" value="1"/>
</dbReference>
<dbReference type="GO" id="GO:0005886">
    <property type="term" value="C:plasma membrane"/>
    <property type="evidence" value="ECO:0007669"/>
    <property type="project" value="TreeGrafter"/>
</dbReference>
<dbReference type="Pfam" id="PF00512">
    <property type="entry name" value="HisKA"/>
    <property type="match status" value="1"/>
</dbReference>
<dbReference type="InterPro" id="IPR003594">
    <property type="entry name" value="HATPase_dom"/>
</dbReference>
<keyword evidence="5" id="KW-0808">Transferase</keyword>
<dbReference type="Gene3D" id="1.10.287.130">
    <property type="match status" value="1"/>
</dbReference>
<feature type="transmembrane region" description="Helical" evidence="11">
    <location>
        <begin position="7"/>
        <end position="26"/>
    </location>
</feature>
<dbReference type="SMART" id="SM00388">
    <property type="entry name" value="HisKA"/>
    <property type="match status" value="1"/>
</dbReference>
<feature type="domain" description="HAMP" evidence="13">
    <location>
        <begin position="191"/>
        <end position="243"/>
    </location>
</feature>
<dbReference type="Gene3D" id="3.30.565.10">
    <property type="entry name" value="Histidine kinase-like ATPase, C-terminal domain"/>
    <property type="match status" value="1"/>
</dbReference>
<dbReference type="GO" id="GO:0000155">
    <property type="term" value="F:phosphorelay sensor kinase activity"/>
    <property type="evidence" value="ECO:0007669"/>
    <property type="project" value="InterPro"/>
</dbReference>
<feature type="transmembrane region" description="Helical" evidence="11">
    <location>
        <begin position="168"/>
        <end position="188"/>
    </location>
</feature>
<dbReference type="InterPro" id="IPR036097">
    <property type="entry name" value="HisK_dim/P_sf"/>
</dbReference>
<keyword evidence="4" id="KW-0597">Phosphoprotein</keyword>
<gene>
    <name evidence="14" type="ORF">C3B64_14790</name>
</gene>
<name>A0AAU8YYM9_CLOBO</name>
<evidence type="ECO:0000259" key="12">
    <source>
        <dbReference type="PROSITE" id="PS50109"/>
    </source>
</evidence>
<evidence type="ECO:0000256" key="7">
    <source>
        <dbReference type="ARBA" id="ARBA00022777"/>
    </source>
</evidence>
<evidence type="ECO:0000256" key="3">
    <source>
        <dbReference type="ARBA" id="ARBA00012438"/>
    </source>
</evidence>
<dbReference type="InterPro" id="IPR050398">
    <property type="entry name" value="HssS/ArlS-like"/>
</dbReference>
<dbReference type="Gene3D" id="6.10.340.10">
    <property type="match status" value="1"/>
</dbReference>
<comment type="catalytic activity">
    <reaction evidence="1">
        <text>ATP + protein L-histidine = ADP + protein N-phospho-L-histidine.</text>
        <dbReference type="EC" id="2.7.13.3"/>
    </reaction>
</comment>
<evidence type="ECO:0000259" key="13">
    <source>
        <dbReference type="PROSITE" id="PS50885"/>
    </source>
</evidence>
<comment type="subcellular location">
    <subcellularLocation>
        <location evidence="2">Membrane</location>
        <topology evidence="2">Multi-pass membrane protein</topology>
    </subcellularLocation>
</comment>
<evidence type="ECO:0000256" key="5">
    <source>
        <dbReference type="ARBA" id="ARBA00022679"/>
    </source>
</evidence>
<dbReference type="PANTHER" id="PTHR45528">
    <property type="entry name" value="SENSOR HISTIDINE KINASE CPXA"/>
    <property type="match status" value="1"/>
</dbReference>
<evidence type="ECO:0000256" key="4">
    <source>
        <dbReference type="ARBA" id="ARBA00022553"/>
    </source>
</evidence>
<evidence type="ECO:0000256" key="1">
    <source>
        <dbReference type="ARBA" id="ARBA00000085"/>
    </source>
</evidence>
<evidence type="ECO:0000256" key="8">
    <source>
        <dbReference type="ARBA" id="ARBA00022989"/>
    </source>
</evidence>